<feature type="region of interest" description="Disordered" evidence="1">
    <location>
        <begin position="227"/>
        <end position="256"/>
    </location>
</feature>
<proteinExistence type="predicted"/>
<gene>
    <name evidence="2" type="ORF">PVBDA_1304250</name>
</gene>
<dbReference type="Proteomes" id="UP000515550">
    <property type="component" value="Chromosome PVBDA_13"/>
</dbReference>
<organism evidence="2 3">
    <name type="scientific">Plasmodium vinckei brucechwatti</name>
    <dbReference type="NCBI Taxonomy" id="119398"/>
    <lineage>
        <taxon>Eukaryota</taxon>
        <taxon>Sar</taxon>
        <taxon>Alveolata</taxon>
        <taxon>Apicomplexa</taxon>
        <taxon>Aconoidasida</taxon>
        <taxon>Haemosporida</taxon>
        <taxon>Plasmodiidae</taxon>
        <taxon>Plasmodium</taxon>
        <taxon>Plasmodium (Vinckeia)</taxon>
    </lineage>
</organism>
<feature type="compositionally biased region" description="Basic residues" evidence="1">
    <location>
        <begin position="228"/>
        <end position="240"/>
    </location>
</feature>
<dbReference type="VEuPathDB" id="PlasmoDB:PVBDA_1304250"/>
<feature type="compositionally biased region" description="Basic and acidic residues" evidence="1">
    <location>
        <begin position="164"/>
        <end position="174"/>
    </location>
</feature>
<evidence type="ECO:0000313" key="2">
    <source>
        <dbReference type="EMBL" id="CAD2101246.1"/>
    </source>
</evidence>
<protein>
    <submittedName>
        <fullName evidence="2">Uncharacterized protein</fullName>
    </submittedName>
</protein>
<sequence length="333" mass="39833">MSQQKEDEKREEQTYDYLSTISNYFYYLIYGNENNQSLKPDCLDQNIYDDIVEKHKNSVHQIVYNLKLKRESNFSGPTRFSISQENEQAQDLKELPHTENKIIDNFHSQPNEEDDTQILEEKYDLKKSHKKKKWKKKKKKNFESLNLDMFTPETFQPNMPNENEENKETKEMSRQKNSEPIICYEENQINPIIKINEEEKKIIKEEENNFEGKTIDEIEEKANENIPRHNKKERKKKKQIHNNFIKPPNNKLTNLDDINQNNQETLKKTKCNTNKKNNDSMAINYILDNNKKFVNIKSNKEKKDDVIKLPKINLISHNKFLSSEEENEKQTEL</sequence>
<feature type="region of interest" description="Disordered" evidence="1">
    <location>
        <begin position="151"/>
        <end position="174"/>
    </location>
</feature>
<name>A0A6V7SRH9_PLAVN</name>
<evidence type="ECO:0000313" key="3">
    <source>
        <dbReference type="Proteomes" id="UP000515550"/>
    </source>
</evidence>
<accession>A0A6V7SRH9</accession>
<reference evidence="2 3" key="1">
    <citation type="submission" date="2020-08" db="EMBL/GenBank/DDBJ databases">
        <authorList>
            <person name="Ramaprasad A."/>
        </authorList>
    </citation>
    <scope>NUCLEOTIDE SEQUENCE [LARGE SCALE GENOMIC DNA]</scope>
</reference>
<dbReference type="AlphaFoldDB" id="A0A6V7SRH9"/>
<dbReference type="EMBL" id="LR865391">
    <property type="protein sequence ID" value="CAD2101246.1"/>
    <property type="molecule type" value="Genomic_DNA"/>
</dbReference>
<evidence type="ECO:0000256" key="1">
    <source>
        <dbReference type="SAM" id="MobiDB-lite"/>
    </source>
</evidence>